<keyword evidence="5" id="KW-0732">Signal</keyword>
<dbReference type="CDD" id="cd03784">
    <property type="entry name" value="GT1_Gtf-like"/>
    <property type="match status" value="1"/>
</dbReference>
<dbReference type="EC" id="2.4.1.17" evidence="5"/>
<feature type="transmembrane region" description="Helical" evidence="5">
    <location>
        <begin position="477"/>
        <end position="508"/>
    </location>
</feature>
<dbReference type="SUPFAM" id="SSF53756">
    <property type="entry name" value="UDP-Glycosyltransferase/glycogen phosphorylase"/>
    <property type="match status" value="1"/>
</dbReference>
<evidence type="ECO:0000256" key="3">
    <source>
        <dbReference type="ARBA" id="ARBA00022679"/>
    </source>
</evidence>
<dbReference type="GO" id="GO:0016020">
    <property type="term" value="C:membrane"/>
    <property type="evidence" value="ECO:0007669"/>
    <property type="project" value="UniProtKB-SubCell"/>
</dbReference>
<proteinExistence type="inferred from homology"/>
<dbReference type="RefSeq" id="XP_055868698.1">
    <property type="nucleotide sequence ID" value="XM_056012723.1"/>
</dbReference>
<keyword evidence="2 4" id="KW-0328">Glycosyltransferase</keyword>
<dbReference type="GeneID" id="106053321"/>
<feature type="signal peptide" evidence="5">
    <location>
        <begin position="1"/>
        <end position="30"/>
    </location>
</feature>
<keyword evidence="5" id="KW-0812">Transmembrane</keyword>
<evidence type="ECO:0000256" key="2">
    <source>
        <dbReference type="ARBA" id="ARBA00022676"/>
    </source>
</evidence>
<comment type="subcellular location">
    <subcellularLocation>
        <location evidence="5">Membrane</location>
        <topology evidence="5">Single-pass membrane protein</topology>
    </subcellularLocation>
</comment>
<keyword evidence="5" id="KW-0472">Membrane</keyword>
<dbReference type="PANTHER" id="PTHR48043">
    <property type="entry name" value="EG:EG0003.4 PROTEIN-RELATED"/>
    <property type="match status" value="1"/>
</dbReference>
<keyword evidence="3 4" id="KW-0808">Transferase</keyword>
<dbReference type="AlphaFoldDB" id="A0A9W2Z0Y8"/>
<dbReference type="FunFam" id="3.40.50.2000:FF:000021">
    <property type="entry name" value="UDP-glucuronosyltransferase"/>
    <property type="match status" value="1"/>
</dbReference>
<dbReference type="InterPro" id="IPR035595">
    <property type="entry name" value="UDP_glycos_trans_CS"/>
</dbReference>
<accession>A0A9W2Z0Y8</accession>
<dbReference type="PROSITE" id="PS00375">
    <property type="entry name" value="UDPGT"/>
    <property type="match status" value="1"/>
</dbReference>
<name>A0A9W2Z0Y8_BIOGL</name>
<dbReference type="Pfam" id="PF00201">
    <property type="entry name" value="UDPGT"/>
    <property type="match status" value="1"/>
</dbReference>
<dbReference type="GO" id="GO:0015020">
    <property type="term" value="F:glucuronosyltransferase activity"/>
    <property type="evidence" value="ECO:0007669"/>
    <property type="project" value="UniProtKB-EC"/>
</dbReference>
<dbReference type="Proteomes" id="UP001165740">
    <property type="component" value="Chromosome 15"/>
</dbReference>
<dbReference type="OMA" id="GYRILFM"/>
<dbReference type="OrthoDB" id="6072202at2759"/>
<evidence type="ECO:0000256" key="1">
    <source>
        <dbReference type="ARBA" id="ARBA00009995"/>
    </source>
</evidence>
<evidence type="ECO:0000313" key="6">
    <source>
        <dbReference type="Proteomes" id="UP001165740"/>
    </source>
</evidence>
<keyword evidence="5" id="KW-1133">Transmembrane helix</keyword>
<dbReference type="Gene3D" id="3.40.50.2000">
    <property type="entry name" value="Glycogen Phosphorylase B"/>
    <property type="match status" value="1"/>
</dbReference>
<gene>
    <name evidence="7" type="primary">LOC106053321</name>
</gene>
<protein>
    <recommendedName>
        <fullName evidence="5">UDP-glucuronosyltransferase</fullName>
        <ecNumber evidence="5">2.4.1.17</ecNumber>
    </recommendedName>
</protein>
<sequence>MYCQEKSSKMLSLNQLLIMASLVSLEFCGAKNVVMIPPLSKSYLIYHANIGQALIELGHNVSICVPDYLANKGLVPHKKINIIKYGEYLGDVEALVYEKTQLIEKFWAGGVDTVGSLIPIVNFCKGLLEQILSDETFIASLRDLKPDFFIIENFMFTRNILVLPYKLDVPFGLIGTYHDYFLSRTPFSPAADQLFFDDGGDRKSFLQRVQATILSAAFTVYDIFSDSDVVSRYAPEKPDISIRDIALKAEIFITEIDHILDYPRTSLPNTKLVGGSSVSEAKPLSGDMKHFVDKSPNGIVVVSFGSGNVYIPDQIRSKMANAFLKLNLNVIWKINGTFEQQDKILASNWIPQNDLLGHPKTKVFVSHCGKNGQYEALYHGVPILCLPIYGDQFYNSKRIAVKEFGHYADIREITSEKFSALIQEIADDPKYRNNIQKASKLFKELYKVPSKEAAYWFDHVMKYGGSYMRSSGQQMPLYQYLLLDVMAFLFGIVIVFLVVVSIIFRLCWKLLTKYKVKTD</sequence>
<comment type="similarity">
    <text evidence="1 4">Belongs to the UDP-glycosyltransferase family.</text>
</comment>
<evidence type="ECO:0000256" key="5">
    <source>
        <dbReference type="RuleBase" id="RU362059"/>
    </source>
</evidence>
<reference evidence="7" key="1">
    <citation type="submission" date="2025-08" db="UniProtKB">
        <authorList>
            <consortium name="RefSeq"/>
        </authorList>
    </citation>
    <scope>IDENTIFICATION</scope>
</reference>
<comment type="catalytic activity">
    <reaction evidence="5">
        <text>glucuronate acceptor + UDP-alpha-D-glucuronate = acceptor beta-D-glucuronoside + UDP + H(+)</text>
        <dbReference type="Rhea" id="RHEA:21032"/>
        <dbReference type="ChEBI" id="CHEBI:15378"/>
        <dbReference type="ChEBI" id="CHEBI:58052"/>
        <dbReference type="ChEBI" id="CHEBI:58223"/>
        <dbReference type="ChEBI" id="CHEBI:132367"/>
        <dbReference type="ChEBI" id="CHEBI:132368"/>
        <dbReference type="EC" id="2.4.1.17"/>
    </reaction>
</comment>
<keyword evidence="6" id="KW-1185">Reference proteome</keyword>
<dbReference type="InterPro" id="IPR050271">
    <property type="entry name" value="UDP-glycosyltransferase"/>
</dbReference>
<evidence type="ECO:0000256" key="4">
    <source>
        <dbReference type="RuleBase" id="RU003718"/>
    </source>
</evidence>
<dbReference type="PANTHER" id="PTHR48043:SF145">
    <property type="entry name" value="FI06409P-RELATED"/>
    <property type="match status" value="1"/>
</dbReference>
<feature type="chain" id="PRO_5041020663" description="UDP-glucuronosyltransferase" evidence="5">
    <location>
        <begin position="31"/>
        <end position="519"/>
    </location>
</feature>
<dbReference type="InterPro" id="IPR002213">
    <property type="entry name" value="UDP_glucos_trans"/>
</dbReference>
<evidence type="ECO:0000313" key="7">
    <source>
        <dbReference type="RefSeq" id="XP_055868698.1"/>
    </source>
</evidence>
<organism evidence="6 7">
    <name type="scientific">Biomphalaria glabrata</name>
    <name type="common">Bloodfluke planorb</name>
    <name type="synonym">Freshwater snail</name>
    <dbReference type="NCBI Taxonomy" id="6526"/>
    <lineage>
        <taxon>Eukaryota</taxon>
        <taxon>Metazoa</taxon>
        <taxon>Spiralia</taxon>
        <taxon>Lophotrochozoa</taxon>
        <taxon>Mollusca</taxon>
        <taxon>Gastropoda</taxon>
        <taxon>Heterobranchia</taxon>
        <taxon>Euthyneura</taxon>
        <taxon>Panpulmonata</taxon>
        <taxon>Hygrophila</taxon>
        <taxon>Lymnaeoidea</taxon>
        <taxon>Planorbidae</taxon>
        <taxon>Biomphalaria</taxon>
    </lineage>
</organism>